<gene>
    <name evidence="2" type="ORF">BDW02DRAFT_570611</name>
</gene>
<proteinExistence type="predicted"/>
<feature type="compositionally biased region" description="Low complexity" evidence="1">
    <location>
        <begin position="12"/>
        <end position="28"/>
    </location>
</feature>
<sequence length="103" mass="11591">MAPPHALRKSTHTTASQTTTRQGAQQSRMQVIEEVDECDDEVETEESQGTTDVALEQLMTKMVDNERKRYASQKKGVGKAYNANRATVEKAINTVFDEHEEYA</sequence>
<accession>A0A6A5K9F0</accession>
<dbReference type="OrthoDB" id="3769172at2759"/>
<reference evidence="2" key="1">
    <citation type="submission" date="2020-01" db="EMBL/GenBank/DDBJ databases">
        <authorList>
            <consortium name="DOE Joint Genome Institute"/>
            <person name="Haridas S."/>
            <person name="Albert R."/>
            <person name="Binder M."/>
            <person name="Bloem J."/>
            <person name="Labutti K."/>
            <person name="Salamov A."/>
            <person name="Andreopoulos B."/>
            <person name="Baker S.E."/>
            <person name="Barry K."/>
            <person name="Bills G."/>
            <person name="Bluhm B.H."/>
            <person name="Cannon C."/>
            <person name="Castanera R."/>
            <person name="Culley D.E."/>
            <person name="Daum C."/>
            <person name="Ezra D."/>
            <person name="Gonzalez J.B."/>
            <person name="Henrissat B."/>
            <person name="Kuo A."/>
            <person name="Liang C."/>
            <person name="Lipzen A."/>
            <person name="Lutzoni F."/>
            <person name="Magnuson J."/>
            <person name="Mondo S."/>
            <person name="Nolan M."/>
            <person name="Ohm R."/>
            <person name="Pangilinan J."/>
            <person name="Park H.-J."/>
            <person name="Ramirez L."/>
            <person name="Alfaro M."/>
            <person name="Sun H."/>
            <person name="Tritt A."/>
            <person name="Yoshinaga Y."/>
            <person name="Zwiers L.-H."/>
            <person name="Turgeon B.G."/>
            <person name="Goodwin S.B."/>
            <person name="Spatafora J.W."/>
            <person name="Crous P.W."/>
            <person name="Grigoriev I.V."/>
        </authorList>
    </citation>
    <scope>NUCLEOTIDE SEQUENCE</scope>
    <source>
        <strain evidence="2">P77</strain>
    </source>
</reference>
<dbReference type="AlphaFoldDB" id="A0A6A5K9F0"/>
<evidence type="ECO:0000256" key="1">
    <source>
        <dbReference type="SAM" id="MobiDB-lite"/>
    </source>
</evidence>
<dbReference type="Proteomes" id="UP000800040">
    <property type="component" value="Unassembled WGS sequence"/>
</dbReference>
<keyword evidence="3" id="KW-1185">Reference proteome</keyword>
<protein>
    <submittedName>
        <fullName evidence="2">Uncharacterized protein</fullName>
    </submittedName>
</protein>
<dbReference type="EMBL" id="ML975329">
    <property type="protein sequence ID" value="KAF1832910.1"/>
    <property type="molecule type" value="Genomic_DNA"/>
</dbReference>
<evidence type="ECO:0000313" key="2">
    <source>
        <dbReference type="EMBL" id="KAF1832910.1"/>
    </source>
</evidence>
<organism evidence="2 3">
    <name type="scientific">Decorospora gaudefroyi</name>
    <dbReference type="NCBI Taxonomy" id="184978"/>
    <lineage>
        <taxon>Eukaryota</taxon>
        <taxon>Fungi</taxon>
        <taxon>Dikarya</taxon>
        <taxon>Ascomycota</taxon>
        <taxon>Pezizomycotina</taxon>
        <taxon>Dothideomycetes</taxon>
        <taxon>Pleosporomycetidae</taxon>
        <taxon>Pleosporales</taxon>
        <taxon>Pleosporineae</taxon>
        <taxon>Pleosporaceae</taxon>
        <taxon>Decorospora</taxon>
    </lineage>
</organism>
<feature type="region of interest" description="Disordered" evidence="1">
    <location>
        <begin position="1"/>
        <end position="30"/>
    </location>
</feature>
<feature type="compositionally biased region" description="Basic residues" evidence="1">
    <location>
        <begin position="1"/>
        <end position="11"/>
    </location>
</feature>
<evidence type="ECO:0000313" key="3">
    <source>
        <dbReference type="Proteomes" id="UP000800040"/>
    </source>
</evidence>
<name>A0A6A5K9F0_9PLEO</name>